<proteinExistence type="predicted"/>
<accession>A0ABQ6JGC2</accession>
<dbReference type="InterPro" id="IPR029787">
    <property type="entry name" value="Nucleotide_cyclase"/>
</dbReference>
<feature type="domain" description="GGDEF" evidence="1">
    <location>
        <begin position="78"/>
        <end position="210"/>
    </location>
</feature>
<dbReference type="PANTHER" id="PTHR46663:SF2">
    <property type="entry name" value="GGDEF DOMAIN-CONTAINING PROTEIN"/>
    <property type="match status" value="1"/>
</dbReference>
<dbReference type="InterPro" id="IPR043128">
    <property type="entry name" value="Rev_trsase/Diguanyl_cyclase"/>
</dbReference>
<organism evidence="2 3">
    <name type="scientific">Angustibacter aerolatus</name>
    <dbReference type="NCBI Taxonomy" id="1162965"/>
    <lineage>
        <taxon>Bacteria</taxon>
        <taxon>Bacillati</taxon>
        <taxon>Actinomycetota</taxon>
        <taxon>Actinomycetes</taxon>
        <taxon>Kineosporiales</taxon>
        <taxon>Kineosporiaceae</taxon>
    </lineage>
</organism>
<dbReference type="SUPFAM" id="SSF55073">
    <property type="entry name" value="Nucleotide cyclase"/>
    <property type="match status" value="1"/>
</dbReference>
<dbReference type="Gene3D" id="3.30.70.270">
    <property type="match status" value="1"/>
</dbReference>
<evidence type="ECO:0000259" key="1">
    <source>
        <dbReference type="PROSITE" id="PS50887"/>
    </source>
</evidence>
<dbReference type="PANTHER" id="PTHR46663">
    <property type="entry name" value="DIGUANYLATE CYCLASE DGCT-RELATED"/>
    <property type="match status" value="1"/>
</dbReference>
<dbReference type="PROSITE" id="PS50887">
    <property type="entry name" value="GGDEF"/>
    <property type="match status" value="1"/>
</dbReference>
<dbReference type="CDD" id="cd01949">
    <property type="entry name" value="GGDEF"/>
    <property type="match status" value="1"/>
</dbReference>
<evidence type="ECO:0000313" key="2">
    <source>
        <dbReference type="EMBL" id="GMA86834.1"/>
    </source>
</evidence>
<protein>
    <recommendedName>
        <fullName evidence="1">GGDEF domain-containing protein</fullName>
    </recommendedName>
</protein>
<dbReference type="SMART" id="SM00267">
    <property type="entry name" value="GGDEF"/>
    <property type="match status" value="1"/>
</dbReference>
<dbReference type="NCBIfam" id="TIGR00254">
    <property type="entry name" value="GGDEF"/>
    <property type="match status" value="1"/>
</dbReference>
<dbReference type="EMBL" id="BSUZ01000001">
    <property type="protein sequence ID" value="GMA86834.1"/>
    <property type="molecule type" value="Genomic_DNA"/>
</dbReference>
<comment type="caution">
    <text evidence="2">The sequence shown here is derived from an EMBL/GenBank/DDBJ whole genome shotgun (WGS) entry which is preliminary data.</text>
</comment>
<keyword evidence="3" id="KW-1185">Reference proteome</keyword>
<name>A0ABQ6JGC2_9ACTN</name>
<gene>
    <name evidence="2" type="ORF">GCM10025868_20840</name>
</gene>
<reference evidence="3" key="1">
    <citation type="journal article" date="2019" name="Int. J. Syst. Evol. Microbiol.">
        <title>The Global Catalogue of Microorganisms (GCM) 10K type strain sequencing project: providing services to taxonomists for standard genome sequencing and annotation.</title>
        <authorList>
            <consortium name="The Broad Institute Genomics Platform"/>
            <consortium name="The Broad Institute Genome Sequencing Center for Infectious Disease"/>
            <person name="Wu L."/>
            <person name="Ma J."/>
        </authorList>
    </citation>
    <scope>NUCLEOTIDE SEQUENCE [LARGE SCALE GENOMIC DNA]</scope>
    <source>
        <strain evidence="3">NBRC 108730</strain>
    </source>
</reference>
<dbReference type="Proteomes" id="UP001157017">
    <property type="component" value="Unassembled WGS sequence"/>
</dbReference>
<dbReference type="InterPro" id="IPR052163">
    <property type="entry name" value="DGC-Regulatory_Protein"/>
</dbReference>
<evidence type="ECO:0000313" key="3">
    <source>
        <dbReference type="Proteomes" id="UP001157017"/>
    </source>
</evidence>
<dbReference type="Pfam" id="PF00990">
    <property type="entry name" value="GGDEF"/>
    <property type="match status" value="1"/>
</dbReference>
<dbReference type="InterPro" id="IPR000160">
    <property type="entry name" value="GGDEF_dom"/>
</dbReference>
<sequence>MTASVDGLPAGGRARSTVAADRQALETLASVGQEALSRLRLGEQMARQAREDALTGLPNRALLLDRLGRAVRSASAEQPVAVLYLDLDGFKSVNDRFGHAAGDDLLRTVAARLRAHVRDGDVVARLGGDEFAVVVEQAQDEAEVTALCRRLVGAMRAEITVAEHEVVVSTSIGVAVSTPGADAALLLRQADMAMYRAKALGKNQYVRYEGSLGQERVKRLEAHRGAAPRHRARAWSCTTSRSSTCRRAAPSAWRRWCAGSAEACWCRRTSSSPPPRRAGSSCRSARGCSTRWCATPRCWSPPRVTTSTSR</sequence>